<organism evidence="2 3">
    <name type="scientific">Lactuca virosa</name>
    <dbReference type="NCBI Taxonomy" id="75947"/>
    <lineage>
        <taxon>Eukaryota</taxon>
        <taxon>Viridiplantae</taxon>
        <taxon>Streptophyta</taxon>
        <taxon>Embryophyta</taxon>
        <taxon>Tracheophyta</taxon>
        <taxon>Spermatophyta</taxon>
        <taxon>Magnoliopsida</taxon>
        <taxon>eudicotyledons</taxon>
        <taxon>Gunneridae</taxon>
        <taxon>Pentapetalae</taxon>
        <taxon>asterids</taxon>
        <taxon>campanulids</taxon>
        <taxon>Asterales</taxon>
        <taxon>Asteraceae</taxon>
        <taxon>Cichorioideae</taxon>
        <taxon>Cichorieae</taxon>
        <taxon>Lactucinae</taxon>
        <taxon>Lactuca</taxon>
    </lineage>
</organism>
<keyword evidence="1" id="KW-1133">Transmembrane helix</keyword>
<evidence type="ECO:0000313" key="2">
    <source>
        <dbReference type="EMBL" id="CAH1439596.1"/>
    </source>
</evidence>
<keyword evidence="3" id="KW-1185">Reference proteome</keyword>
<proteinExistence type="predicted"/>
<protein>
    <submittedName>
        <fullName evidence="2">Uncharacterized protein</fullName>
    </submittedName>
</protein>
<dbReference type="EMBL" id="CAKMRJ010005056">
    <property type="protein sequence ID" value="CAH1439596.1"/>
    <property type="molecule type" value="Genomic_DNA"/>
</dbReference>
<accession>A0AAU9NNZ7</accession>
<comment type="caution">
    <text evidence="2">The sequence shown here is derived from an EMBL/GenBank/DDBJ whole genome shotgun (WGS) entry which is preliminary data.</text>
</comment>
<keyword evidence="1" id="KW-0472">Membrane</keyword>
<gene>
    <name evidence="2" type="ORF">LVIROSA_LOCUS25781</name>
</gene>
<evidence type="ECO:0000313" key="3">
    <source>
        <dbReference type="Proteomes" id="UP001157418"/>
    </source>
</evidence>
<sequence length="120" mass="13804">MNLRHSRSPKLSIIHGGNSGGVQTIRTKKKCEFFLWLDPPLPNTYYKETMWKFHMDLEEANNNKAFGMEVLKLSEEAKNNKAVQLDILNLLKVELLMMVMLLVVVIVMGFMVHNVMVKAL</sequence>
<evidence type="ECO:0000256" key="1">
    <source>
        <dbReference type="SAM" id="Phobius"/>
    </source>
</evidence>
<dbReference type="Proteomes" id="UP001157418">
    <property type="component" value="Unassembled WGS sequence"/>
</dbReference>
<name>A0AAU9NNZ7_9ASTR</name>
<reference evidence="2 3" key="1">
    <citation type="submission" date="2022-01" db="EMBL/GenBank/DDBJ databases">
        <authorList>
            <person name="Xiong W."/>
            <person name="Schranz E."/>
        </authorList>
    </citation>
    <scope>NUCLEOTIDE SEQUENCE [LARGE SCALE GENOMIC DNA]</scope>
</reference>
<keyword evidence="1" id="KW-0812">Transmembrane</keyword>
<dbReference type="AlphaFoldDB" id="A0AAU9NNZ7"/>
<feature type="transmembrane region" description="Helical" evidence="1">
    <location>
        <begin position="95"/>
        <end position="116"/>
    </location>
</feature>